<gene>
    <name evidence="2" type="ORF">EDS130_LOCUS18948</name>
    <name evidence="1" type="ORF">XAT740_LOCUS5476</name>
</gene>
<reference evidence="2" key="1">
    <citation type="submission" date="2021-02" db="EMBL/GenBank/DDBJ databases">
        <authorList>
            <person name="Nowell W R."/>
        </authorList>
    </citation>
    <scope>NUCLEOTIDE SEQUENCE</scope>
</reference>
<sequence>MEPHTAANGETNTNVNNSYGIRVARSCILDHPQQSYINDEQLKFIVKLCEGHDDLIRAHSREVGMCSHTTALLWHMGVDGETISSTHPSSTTKLLAAIDNSMLFSEQEADSDDFVISSTKKTSDDAN</sequence>
<protein>
    <submittedName>
        <fullName evidence="2">Uncharacterized protein</fullName>
    </submittedName>
</protein>
<evidence type="ECO:0000313" key="2">
    <source>
        <dbReference type="EMBL" id="CAF1080711.1"/>
    </source>
</evidence>
<proteinExistence type="predicted"/>
<dbReference type="AlphaFoldDB" id="A0A814MLP4"/>
<keyword evidence="3" id="KW-1185">Reference proteome</keyword>
<comment type="caution">
    <text evidence="2">The sequence shown here is derived from an EMBL/GenBank/DDBJ whole genome shotgun (WGS) entry which is preliminary data.</text>
</comment>
<dbReference type="OrthoDB" id="10046738at2759"/>
<evidence type="ECO:0000313" key="4">
    <source>
        <dbReference type="Proteomes" id="UP000663852"/>
    </source>
</evidence>
<accession>A0A814MLP4</accession>
<organism evidence="2 4">
    <name type="scientific">Adineta ricciae</name>
    <name type="common">Rotifer</name>
    <dbReference type="NCBI Taxonomy" id="249248"/>
    <lineage>
        <taxon>Eukaryota</taxon>
        <taxon>Metazoa</taxon>
        <taxon>Spiralia</taxon>
        <taxon>Gnathifera</taxon>
        <taxon>Rotifera</taxon>
        <taxon>Eurotatoria</taxon>
        <taxon>Bdelloidea</taxon>
        <taxon>Adinetida</taxon>
        <taxon>Adinetidae</taxon>
        <taxon>Adineta</taxon>
    </lineage>
</organism>
<evidence type="ECO:0000313" key="1">
    <source>
        <dbReference type="EMBL" id="CAF0850898.1"/>
    </source>
</evidence>
<dbReference type="Proteomes" id="UP000663828">
    <property type="component" value="Unassembled WGS sequence"/>
</dbReference>
<dbReference type="EMBL" id="CAJNOJ010000089">
    <property type="protein sequence ID" value="CAF1080711.1"/>
    <property type="molecule type" value="Genomic_DNA"/>
</dbReference>
<dbReference type="EMBL" id="CAJNOR010000236">
    <property type="protein sequence ID" value="CAF0850898.1"/>
    <property type="molecule type" value="Genomic_DNA"/>
</dbReference>
<evidence type="ECO:0000313" key="3">
    <source>
        <dbReference type="Proteomes" id="UP000663828"/>
    </source>
</evidence>
<name>A0A814MLP4_ADIRI</name>
<dbReference type="Proteomes" id="UP000663852">
    <property type="component" value="Unassembled WGS sequence"/>
</dbReference>